<feature type="transmembrane region" description="Helical" evidence="1">
    <location>
        <begin position="85"/>
        <end position="102"/>
    </location>
</feature>
<evidence type="ECO:0000256" key="1">
    <source>
        <dbReference type="SAM" id="Phobius"/>
    </source>
</evidence>
<keyword evidence="1" id="KW-1133">Transmembrane helix</keyword>
<sequence>MQKIIKFLNKDDISIRGACIVGLCGFFLLNMFAVFEYGKYFFGLDNIFLEVIPAIRILAKIDFLFVLLIILILNKKEGYFSFKELLSIVMLFSTGGVLYYLIKEKPLTIIILLGLYGIGISIFACIVGLGAVFPISLPSFFQIKKFKKASN</sequence>
<dbReference type="EMBL" id="FMUS01000003">
    <property type="protein sequence ID" value="SCY07237.1"/>
    <property type="molecule type" value="Genomic_DNA"/>
</dbReference>
<dbReference type="Proteomes" id="UP000198636">
    <property type="component" value="Unassembled WGS sequence"/>
</dbReference>
<proteinExistence type="predicted"/>
<keyword evidence="3" id="KW-1185">Reference proteome</keyword>
<feature type="transmembrane region" description="Helical" evidence="1">
    <location>
        <begin position="108"/>
        <end position="141"/>
    </location>
</feature>
<protein>
    <submittedName>
        <fullName evidence="2">Uncharacterized protein</fullName>
    </submittedName>
</protein>
<evidence type="ECO:0000313" key="3">
    <source>
        <dbReference type="Proteomes" id="UP000198636"/>
    </source>
</evidence>
<gene>
    <name evidence="2" type="ORF">SAMN03080606_00804</name>
</gene>
<evidence type="ECO:0000313" key="2">
    <source>
        <dbReference type="EMBL" id="SCY07237.1"/>
    </source>
</evidence>
<organism evidence="2 3">
    <name type="scientific">Alkaliphilus peptidifermentans DSM 18978</name>
    <dbReference type="NCBI Taxonomy" id="1120976"/>
    <lineage>
        <taxon>Bacteria</taxon>
        <taxon>Bacillati</taxon>
        <taxon>Bacillota</taxon>
        <taxon>Clostridia</taxon>
        <taxon>Peptostreptococcales</taxon>
        <taxon>Natronincolaceae</taxon>
        <taxon>Alkaliphilus</taxon>
    </lineage>
</organism>
<accession>A0A1G5CY82</accession>
<feature type="transmembrane region" description="Helical" evidence="1">
    <location>
        <begin position="13"/>
        <end position="35"/>
    </location>
</feature>
<dbReference type="AlphaFoldDB" id="A0A1G5CY82"/>
<dbReference type="RefSeq" id="WP_091540217.1">
    <property type="nucleotide sequence ID" value="NZ_FMUS01000003.1"/>
</dbReference>
<feature type="transmembrane region" description="Helical" evidence="1">
    <location>
        <begin position="47"/>
        <end position="73"/>
    </location>
</feature>
<keyword evidence="1" id="KW-0812">Transmembrane</keyword>
<keyword evidence="1" id="KW-0472">Membrane</keyword>
<name>A0A1G5CY82_9FIRM</name>
<reference evidence="2 3" key="1">
    <citation type="submission" date="2016-10" db="EMBL/GenBank/DDBJ databases">
        <authorList>
            <person name="de Groot N.N."/>
        </authorList>
    </citation>
    <scope>NUCLEOTIDE SEQUENCE [LARGE SCALE GENOMIC DNA]</scope>
    <source>
        <strain evidence="2 3">DSM 18978</strain>
    </source>
</reference>